<dbReference type="FunFam" id="1.10.579.10:FF:000003">
    <property type="entry name" value="Deoxyribodipyrimidine photo-lyase"/>
    <property type="match status" value="1"/>
</dbReference>
<sequence>MNTNKNGKRPAPASSSPNKRARTIHGHSDPPEVKDKIASASAAAAVDAHSPLSILERALDRRPPGKLEGECVVYWMRMEDMRLKDNRAFSLAASIALEGKLSLMTVFLFSPGDYEAHDRSPRRIDFMLRNLRSLRASLSSLDIPLYTASIEPRHSLPQKLVDLLQEYSAVTVCANMEYEVDELRRDERALRLALEKGIRCEFIHDKCIVQPGKVLTKQDKPYTVYSPFLRNWISVVQGDSATLECATPVKKNTVSLTPKLEDLLKNPTPIPEYIPGFECKDKEKMALYWPEGEDVASEVLRRFLHTKARKEQLGGGKGVLASGEVDDLKHSRIMEYGEGRNRADKDSSSRLSPYLASGVISARECLRQVLALSGRKKLEASNREDGAQMWTQEVAWRDFYTHVLAAFPRVSMGRPFLEKFNTVKWETDAKNLQAFKDGKTGYPIVDAAMRQCNEMGWMHNRSRMIAASFFVKDLMLDWRLGERYFMQSFIDGDLASNNGGWQWTASTGTDPQPYFRIFHPVSQAAKADPSGDYIRQFVPELSKLKGNVLYAPWEHMPHAEFEKLGYPAPIVDHKEARERALRRYKNPGCE</sequence>
<evidence type="ECO:0000256" key="7">
    <source>
        <dbReference type="PIRSR" id="PIRSR602081-2"/>
    </source>
</evidence>
<dbReference type="Pfam" id="PF00875">
    <property type="entry name" value="DNA_photolyase"/>
    <property type="match status" value="1"/>
</dbReference>
<dbReference type="InterPro" id="IPR006050">
    <property type="entry name" value="DNA_photolyase_N"/>
</dbReference>
<feature type="binding site" evidence="6">
    <location>
        <begin position="348"/>
        <end position="352"/>
    </location>
    <ligand>
        <name>FAD</name>
        <dbReference type="ChEBI" id="CHEBI:57692"/>
    </ligand>
</feature>
<feature type="site" description="Electron transfer via tryptophanyl radical" evidence="7">
    <location>
        <position position="478"/>
    </location>
</feature>
<dbReference type="GO" id="GO:0005737">
    <property type="term" value="C:cytoplasm"/>
    <property type="evidence" value="ECO:0007669"/>
    <property type="project" value="TreeGrafter"/>
</dbReference>
<evidence type="ECO:0000256" key="5">
    <source>
        <dbReference type="ARBA" id="ARBA00022991"/>
    </source>
</evidence>
<dbReference type="Gene3D" id="3.40.50.620">
    <property type="entry name" value="HUPs"/>
    <property type="match status" value="1"/>
</dbReference>
<name>M5FSY6_DACPD</name>
<dbReference type="Pfam" id="PF03441">
    <property type="entry name" value="FAD_binding_7"/>
    <property type="match status" value="1"/>
</dbReference>
<feature type="binding site" evidence="6">
    <location>
        <begin position="491"/>
        <end position="493"/>
    </location>
    <ligand>
        <name>FAD</name>
        <dbReference type="ChEBI" id="CHEBI:57692"/>
    </ligand>
</feature>
<evidence type="ECO:0000313" key="10">
    <source>
        <dbReference type="EMBL" id="EJU00641.1"/>
    </source>
</evidence>
<evidence type="ECO:0000256" key="8">
    <source>
        <dbReference type="SAM" id="MobiDB-lite"/>
    </source>
</evidence>
<feature type="binding site" evidence="6">
    <location>
        <position position="390"/>
    </location>
    <ligand>
        <name>FAD</name>
        <dbReference type="ChEBI" id="CHEBI:57692"/>
    </ligand>
</feature>
<feature type="binding site" evidence="6">
    <location>
        <position position="336"/>
    </location>
    <ligand>
        <name>FAD</name>
        <dbReference type="ChEBI" id="CHEBI:57692"/>
    </ligand>
</feature>
<keyword evidence="3 6" id="KW-0285">Flavoprotein</keyword>
<evidence type="ECO:0000256" key="6">
    <source>
        <dbReference type="PIRSR" id="PIRSR602081-1"/>
    </source>
</evidence>
<dbReference type="GO" id="GO:0003904">
    <property type="term" value="F:deoxyribodipyrimidine photo-lyase activity"/>
    <property type="evidence" value="ECO:0007669"/>
    <property type="project" value="TreeGrafter"/>
</dbReference>
<feature type="site" description="Electron transfer via tryptophanyl radical" evidence="7">
    <location>
        <position position="501"/>
    </location>
</feature>
<protein>
    <recommendedName>
        <fullName evidence="9">Photolyase/cryptochrome alpha/beta domain-containing protein</fullName>
    </recommendedName>
</protein>
<dbReference type="InterPro" id="IPR002081">
    <property type="entry name" value="Cryptochrome/DNA_photolyase_1"/>
</dbReference>
<dbReference type="RefSeq" id="XP_040627538.1">
    <property type="nucleotide sequence ID" value="XM_040773068.1"/>
</dbReference>
<dbReference type="PROSITE" id="PS51645">
    <property type="entry name" value="PHR_CRY_ALPHA_BETA"/>
    <property type="match status" value="1"/>
</dbReference>
<dbReference type="GO" id="GO:0006139">
    <property type="term" value="P:nucleobase-containing compound metabolic process"/>
    <property type="evidence" value="ECO:0007669"/>
    <property type="project" value="UniProtKB-ARBA"/>
</dbReference>
<dbReference type="SUPFAM" id="SSF52425">
    <property type="entry name" value="Cryptochrome/photolyase, N-terminal domain"/>
    <property type="match status" value="1"/>
</dbReference>
<dbReference type="SUPFAM" id="SSF48173">
    <property type="entry name" value="Cryptochrome/photolyase FAD-binding domain"/>
    <property type="match status" value="1"/>
</dbReference>
<keyword evidence="4 6" id="KW-0274">FAD</keyword>
<dbReference type="OrthoDB" id="435881at2759"/>
<feature type="binding site" evidence="6">
    <location>
        <begin position="393"/>
        <end position="400"/>
    </location>
    <ligand>
        <name>FAD</name>
        <dbReference type="ChEBI" id="CHEBI:57692"/>
    </ligand>
</feature>
<dbReference type="GeneID" id="63688130"/>
<evidence type="ECO:0000259" key="9">
    <source>
        <dbReference type="PROSITE" id="PS51645"/>
    </source>
</evidence>
<evidence type="ECO:0000256" key="2">
    <source>
        <dbReference type="ARBA" id="ARBA00005862"/>
    </source>
</evidence>
<dbReference type="PANTHER" id="PTHR11455:SF18">
    <property type="entry name" value="SI:CH1073-390K14.1"/>
    <property type="match status" value="1"/>
</dbReference>
<dbReference type="Gene3D" id="1.25.40.80">
    <property type="match status" value="1"/>
</dbReference>
<dbReference type="GO" id="GO:0032922">
    <property type="term" value="P:circadian regulation of gene expression"/>
    <property type="evidence" value="ECO:0007669"/>
    <property type="project" value="TreeGrafter"/>
</dbReference>
<dbReference type="GO" id="GO:0043153">
    <property type="term" value="P:entrainment of circadian clock by photoperiod"/>
    <property type="evidence" value="ECO:0007669"/>
    <property type="project" value="TreeGrafter"/>
</dbReference>
<evidence type="ECO:0000256" key="3">
    <source>
        <dbReference type="ARBA" id="ARBA00022630"/>
    </source>
</evidence>
<accession>M5FSY6</accession>
<dbReference type="InterPro" id="IPR036155">
    <property type="entry name" value="Crypto/Photolyase_N_sf"/>
</dbReference>
<gene>
    <name evidence="10" type="ORF">DACRYDRAFT_23046</name>
</gene>
<dbReference type="AlphaFoldDB" id="M5FSY6"/>
<dbReference type="InterPro" id="IPR018394">
    <property type="entry name" value="DNA_photolyase_1_CS_C"/>
</dbReference>
<comment type="similarity">
    <text evidence="2">Belongs to the DNA photolyase class-1 family.</text>
</comment>
<dbReference type="Gene3D" id="1.10.579.10">
    <property type="entry name" value="DNA Cyclobutane Dipyrimidine Photolyase, subunit A, domain 3"/>
    <property type="match status" value="1"/>
</dbReference>
<proteinExistence type="inferred from homology"/>
<keyword evidence="11" id="KW-1185">Reference proteome</keyword>
<evidence type="ECO:0000256" key="4">
    <source>
        <dbReference type="ARBA" id="ARBA00022827"/>
    </source>
</evidence>
<keyword evidence="5" id="KW-0157">Chromophore</keyword>
<comment type="cofactor">
    <cofactor evidence="6">
        <name>FAD</name>
        <dbReference type="ChEBI" id="CHEBI:57692"/>
    </cofactor>
    <text evidence="6">Binds 1 FAD per subunit.</text>
</comment>
<feature type="domain" description="Photolyase/cryptochrome alpha/beta" evidence="9">
    <location>
        <begin position="71"/>
        <end position="208"/>
    </location>
</feature>
<dbReference type="InterPro" id="IPR005101">
    <property type="entry name" value="Cryptochr/Photolyase_FAD-bd"/>
</dbReference>
<dbReference type="Proteomes" id="UP000030653">
    <property type="component" value="Unassembled WGS sequence"/>
</dbReference>
<dbReference type="OMA" id="YTVFTPY"/>
<dbReference type="GO" id="GO:0005634">
    <property type="term" value="C:nucleus"/>
    <property type="evidence" value="ECO:0007669"/>
    <property type="project" value="TreeGrafter"/>
</dbReference>
<dbReference type="PANTHER" id="PTHR11455">
    <property type="entry name" value="CRYPTOCHROME"/>
    <property type="match status" value="1"/>
</dbReference>
<dbReference type="STRING" id="1858805.M5FSY6"/>
<dbReference type="PROSITE" id="PS00691">
    <property type="entry name" value="DNA_PHOTOLYASES_1_2"/>
    <property type="match status" value="1"/>
</dbReference>
<reference evidence="10 11" key="1">
    <citation type="journal article" date="2012" name="Science">
        <title>The Paleozoic origin of enzymatic lignin decomposition reconstructed from 31 fungal genomes.</title>
        <authorList>
            <person name="Floudas D."/>
            <person name="Binder M."/>
            <person name="Riley R."/>
            <person name="Barry K."/>
            <person name="Blanchette R.A."/>
            <person name="Henrissat B."/>
            <person name="Martinez A.T."/>
            <person name="Otillar R."/>
            <person name="Spatafora J.W."/>
            <person name="Yadav J.S."/>
            <person name="Aerts A."/>
            <person name="Benoit I."/>
            <person name="Boyd A."/>
            <person name="Carlson A."/>
            <person name="Copeland A."/>
            <person name="Coutinho P.M."/>
            <person name="de Vries R.P."/>
            <person name="Ferreira P."/>
            <person name="Findley K."/>
            <person name="Foster B."/>
            <person name="Gaskell J."/>
            <person name="Glotzer D."/>
            <person name="Gorecki P."/>
            <person name="Heitman J."/>
            <person name="Hesse C."/>
            <person name="Hori C."/>
            <person name="Igarashi K."/>
            <person name="Jurgens J.A."/>
            <person name="Kallen N."/>
            <person name="Kersten P."/>
            <person name="Kohler A."/>
            <person name="Kuees U."/>
            <person name="Kumar T.K.A."/>
            <person name="Kuo A."/>
            <person name="LaButti K."/>
            <person name="Larrondo L.F."/>
            <person name="Lindquist E."/>
            <person name="Ling A."/>
            <person name="Lombard V."/>
            <person name="Lucas S."/>
            <person name="Lundell T."/>
            <person name="Martin R."/>
            <person name="McLaughlin D.J."/>
            <person name="Morgenstern I."/>
            <person name="Morin E."/>
            <person name="Murat C."/>
            <person name="Nagy L.G."/>
            <person name="Nolan M."/>
            <person name="Ohm R.A."/>
            <person name="Patyshakuliyeva A."/>
            <person name="Rokas A."/>
            <person name="Ruiz-Duenas F.J."/>
            <person name="Sabat G."/>
            <person name="Salamov A."/>
            <person name="Samejima M."/>
            <person name="Schmutz J."/>
            <person name="Slot J.C."/>
            <person name="St John F."/>
            <person name="Stenlid J."/>
            <person name="Sun H."/>
            <person name="Sun S."/>
            <person name="Syed K."/>
            <person name="Tsang A."/>
            <person name="Wiebenga A."/>
            <person name="Young D."/>
            <person name="Pisabarro A."/>
            <person name="Eastwood D.C."/>
            <person name="Martin F."/>
            <person name="Cullen D."/>
            <person name="Grigoriev I.V."/>
            <person name="Hibbett D.S."/>
        </authorList>
    </citation>
    <scope>NUCLEOTIDE SEQUENCE [LARGE SCALE GENOMIC DNA]</scope>
    <source>
        <strain evidence="10 11">DJM-731 SS1</strain>
    </source>
</reference>
<evidence type="ECO:0000313" key="11">
    <source>
        <dbReference type="Proteomes" id="UP000030653"/>
    </source>
</evidence>
<dbReference type="EMBL" id="JH795866">
    <property type="protein sequence ID" value="EJU00641.1"/>
    <property type="molecule type" value="Genomic_DNA"/>
</dbReference>
<feature type="region of interest" description="Disordered" evidence="8">
    <location>
        <begin position="1"/>
        <end position="33"/>
    </location>
</feature>
<dbReference type="InterPro" id="IPR014729">
    <property type="entry name" value="Rossmann-like_a/b/a_fold"/>
</dbReference>
<comment type="cofactor">
    <cofactor evidence="1">
        <name>(6R)-5,10-methylene-5,6,7,8-tetrahydrofolate</name>
        <dbReference type="ChEBI" id="CHEBI:15636"/>
    </cofactor>
</comment>
<organism evidence="10 11">
    <name type="scientific">Dacryopinax primogenitus (strain DJM 731)</name>
    <name type="common">Brown rot fungus</name>
    <dbReference type="NCBI Taxonomy" id="1858805"/>
    <lineage>
        <taxon>Eukaryota</taxon>
        <taxon>Fungi</taxon>
        <taxon>Dikarya</taxon>
        <taxon>Basidiomycota</taxon>
        <taxon>Agaricomycotina</taxon>
        <taxon>Dacrymycetes</taxon>
        <taxon>Dacrymycetales</taxon>
        <taxon>Dacrymycetaceae</taxon>
        <taxon>Dacryopinax</taxon>
    </lineage>
</organism>
<dbReference type="HOGENOM" id="CLU_010348_2_1_1"/>
<dbReference type="GO" id="GO:0003677">
    <property type="term" value="F:DNA binding"/>
    <property type="evidence" value="ECO:0007669"/>
    <property type="project" value="TreeGrafter"/>
</dbReference>
<dbReference type="InterPro" id="IPR036134">
    <property type="entry name" value="Crypto/Photolyase_FAD-like_sf"/>
</dbReference>
<feature type="site" description="Electron transfer via tryptophanyl radical" evidence="7">
    <location>
        <position position="425"/>
    </location>
</feature>
<dbReference type="GO" id="GO:0006950">
    <property type="term" value="P:response to stress"/>
    <property type="evidence" value="ECO:0007669"/>
    <property type="project" value="UniProtKB-ARBA"/>
</dbReference>
<evidence type="ECO:0000256" key="1">
    <source>
        <dbReference type="ARBA" id="ARBA00001932"/>
    </source>
</evidence>
<dbReference type="GO" id="GO:0071949">
    <property type="term" value="F:FAD binding"/>
    <property type="evidence" value="ECO:0007669"/>
    <property type="project" value="TreeGrafter"/>
</dbReference>